<reference evidence="2" key="2">
    <citation type="submission" date="2020-05" db="UniProtKB">
        <authorList>
            <consortium name="EnsemblMetazoa"/>
        </authorList>
    </citation>
    <scope>IDENTIFICATION</scope>
</reference>
<dbReference type="EMBL" id="ATLV01024017">
    <property type="status" value="NOT_ANNOTATED_CDS"/>
    <property type="molecule type" value="Genomic_DNA"/>
</dbReference>
<dbReference type="Proteomes" id="UP000030765">
    <property type="component" value="Unassembled WGS sequence"/>
</dbReference>
<organism evidence="1">
    <name type="scientific">Anopheles sinensis</name>
    <name type="common">Mosquito</name>
    <dbReference type="NCBI Taxonomy" id="74873"/>
    <lineage>
        <taxon>Eukaryota</taxon>
        <taxon>Metazoa</taxon>
        <taxon>Ecdysozoa</taxon>
        <taxon>Arthropoda</taxon>
        <taxon>Hexapoda</taxon>
        <taxon>Insecta</taxon>
        <taxon>Pterygota</taxon>
        <taxon>Neoptera</taxon>
        <taxon>Endopterygota</taxon>
        <taxon>Diptera</taxon>
        <taxon>Nematocera</taxon>
        <taxon>Culicoidea</taxon>
        <taxon>Culicidae</taxon>
        <taxon>Anophelinae</taxon>
        <taxon>Anopheles</taxon>
    </lineage>
</organism>
<evidence type="ECO:0000313" key="3">
    <source>
        <dbReference type="Proteomes" id="UP000030765"/>
    </source>
</evidence>
<dbReference type="EnsemblMetazoa" id="ASIC018602-RA">
    <property type="protein sequence ID" value="ASIC018602-PA"/>
    <property type="gene ID" value="ASIC018602"/>
</dbReference>
<protein>
    <submittedName>
        <fullName evidence="1 2">Uncharacterized protein</fullName>
    </submittedName>
</protein>
<evidence type="ECO:0000313" key="2">
    <source>
        <dbReference type="EnsemblMetazoa" id="ASIC018602-PA"/>
    </source>
</evidence>
<dbReference type="AlphaFoldDB" id="A0A084WJD9"/>
<proteinExistence type="predicted"/>
<sequence length="75" mass="8040">MENTLLHRNRNSNYDIQSQSEIARCSSLKGEKGAKEVPDTAILDISSGDNCFHIHPSACTVDPLPLKTDGSVGVG</sequence>
<dbReference type="EMBL" id="KE525348">
    <property type="protein sequence ID" value="KFB50333.1"/>
    <property type="molecule type" value="Genomic_DNA"/>
</dbReference>
<reference evidence="1 3" key="1">
    <citation type="journal article" date="2014" name="BMC Genomics">
        <title>Genome sequence of Anopheles sinensis provides insight into genetics basis of mosquito competence for malaria parasites.</title>
        <authorList>
            <person name="Zhou D."/>
            <person name="Zhang D."/>
            <person name="Ding G."/>
            <person name="Shi L."/>
            <person name="Hou Q."/>
            <person name="Ye Y."/>
            <person name="Xu Y."/>
            <person name="Zhou H."/>
            <person name="Xiong C."/>
            <person name="Li S."/>
            <person name="Yu J."/>
            <person name="Hong S."/>
            <person name="Yu X."/>
            <person name="Zou P."/>
            <person name="Chen C."/>
            <person name="Chang X."/>
            <person name="Wang W."/>
            <person name="Lv Y."/>
            <person name="Sun Y."/>
            <person name="Ma L."/>
            <person name="Shen B."/>
            <person name="Zhu C."/>
        </authorList>
    </citation>
    <scope>NUCLEOTIDE SEQUENCE [LARGE SCALE GENOMIC DNA]</scope>
</reference>
<keyword evidence="3" id="KW-1185">Reference proteome</keyword>
<gene>
    <name evidence="1" type="ORF">ZHAS_00018602</name>
</gene>
<evidence type="ECO:0000313" key="1">
    <source>
        <dbReference type="EMBL" id="KFB50333.1"/>
    </source>
</evidence>
<dbReference type="VEuPathDB" id="VectorBase:ASIC018602"/>
<name>A0A084WJD9_ANOSI</name>
<accession>A0A084WJD9</accession>